<dbReference type="Proteomes" id="UP000253083">
    <property type="component" value="Unassembled WGS sequence"/>
</dbReference>
<dbReference type="InterPro" id="IPR006175">
    <property type="entry name" value="YjgF/YER057c/UK114"/>
</dbReference>
<dbReference type="EMBL" id="QNRT01000001">
    <property type="protein sequence ID" value="RBP53559.1"/>
    <property type="molecule type" value="Genomic_DNA"/>
</dbReference>
<dbReference type="Gene3D" id="3.30.1330.40">
    <property type="entry name" value="RutC-like"/>
    <property type="match status" value="1"/>
</dbReference>
<sequence>MRKILQPEGWRQPKGYSNGILAQGPMVFTGGIIGWDEQEIIQSDHLADQVRQALLNTVAVLNEANAKPEHIVRMTWYVTDKQAYLEQGKEIGQHYREILGKNFPAMALVQVLALVEDKAKVEIETTAVIS</sequence>
<organism evidence="1 2">
    <name type="scientific">Arenicella xantha</name>
    <dbReference type="NCBI Taxonomy" id="644221"/>
    <lineage>
        <taxon>Bacteria</taxon>
        <taxon>Pseudomonadati</taxon>
        <taxon>Pseudomonadota</taxon>
        <taxon>Gammaproteobacteria</taxon>
        <taxon>Arenicellales</taxon>
        <taxon>Arenicellaceae</taxon>
        <taxon>Arenicella</taxon>
    </lineage>
</organism>
<dbReference type="InterPro" id="IPR035959">
    <property type="entry name" value="RutC-like_sf"/>
</dbReference>
<dbReference type="AlphaFoldDB" id="A0A395JPM7"/>
<evidence type="ECO:0000313" key="1">
    <source>
        <dbReference type="EMBL" id="RBP53559.1"/>
    </source>
</evidence>
<dbReference type="Pfam" id="PF01042">
    <property type="entry name" value="Ribonuc_L-PSP"/>
    <property type="match status" value="1"/>
</dbReference>
<dbReference type="CDD" id="cd00448">
    <property type="entry name" value="YjgF_YER057c_UK114_family"/>
    <property type="match status" value="1"/>
</dbReference>
<dbReference type="RefSeq" id="WP_113953114.1">
    <property type="nucleotide sequence ID" value="NZ_QNRT01000001.1"/>
</dbReference>
<dbReference type="OrthoDB" id="9803101at2"/>
<dbReference type="SUPFAM" id="SSF55298">
    <property type="entry name" value="YjgF-like"/>
    <property type="match status" value="1"/>
</dbReference>
<dbReference type="InParanoid" id="A0A395JPM7"/>
<reference evidence="1 2" key="1">
    <citation type="submission" date="2018-06" db="EMBL/GenBank/DDBJ databases">
        <title>Genomic Encyclopedia of Type Strains, Phase IV (KMG-IV): sequencing the most valuable type-strain genomes for metagenomic binning, comparative biology and taxonomic classification.</title>
        <authorList>
            <person name="Goeker M."/>
        </authorList>
    </citation>
    <scope>NUCLEOTIDE SEQUENCE [LARGE SCALE GENOMIC DNA]</scope>
    <source>
        <strain evidence="1 2">DSM 24032</strain>
    </source>
</reference>
<comment type="caution">
    <text evidence="1">The sequence shown here is derived from an EMBL/GenBank/DDBJ whole genome shotgun (WGS) entry which is preliminary data.</text>
</comment>
<accession>A0A395JPM7</accession>
<gene>
    <name evidence="1" type="ORF">DFR28_101946</name>
</gene>
<dbReference type="PANTHER" id="PTHR43857">
    <property type="entry name" value="BLR7761 PROTEIN"/>
    <property type="match status" value="1"/>
</dbReference>
<dbReference type="PANTHER" id="PTHR43857:SF1">
    <property type="entry name" value="YJGH FAMILY PROTEIN"/>
    <property type="match status" value="1"/>
</dbReference>
<evidence type="ECO:0000313" key="2">
    <source>
        <dbReference type="Proteomes" id="UP000253083"/>
    </source>
</evidence>
<protein>
    <submittedName>
        <fullName evidence="1">Enamine deaminase RidA (YjgF/YER057c/UK114 family)</fullName>
    </submittedName>
</protein>
<keyword evidence="2" id="KW-1185">Reference proteome</keyword>
<name>A0A395JPM7_9GAMM</name>
<proteinExistence type="predicted"/>